<proteinExistence type="predicted"/>
<gene>
    <name evidence="1" type="ORF">CWO36_09825</name>
</gene>
<dbReference type="AlphaFoldDB" id="A0A2T5EI27"/>
<dbReference type="EMBL" id="PIGA01000013">
    <property type="protein sequence ID" value="PTP19610.1"/>
    <property type="molecule type" value="Genomic_DNA"/>
</dbReference>
<accession>A0A2T5EI27</accession>
<evidence type="ECO:0000313" key="1">
    <source>
        <dbReference type="EMBL" id="PTP19610.1"/>
    </source>
</evidence>
<protein>
    <submittedName>
        <fullName evidence="1">Uncharacterized protein</fullName>
    </submittedName>
</protein>
<organism evidence="1 2">
    <name type="scientific">Vibrio splendidus</name>
    <dbReference type="NCBI Taxonomy" id="29497"/>
    <lineage>
        <taxon>Bacteria</taxon>
        <taxon>Pseudomonadati</taxon>
        <taxon>Pseudomonadota</taxon>
        <taxon>Gammaproteobacteria</taxon>
        <taxon>Vibrionales</taxon>
        <taxon>Vibrionaceae</taxon>
        <taxon>Vibrio</taxon>
    </lineage>
</organism>
<evidence type="ECO:0000313" key="2">
    <source>
        <dbReference type="Proteomes" id="UP000244080"/>
    </source>
</evidence>
<name>A0A2T5EI27_VIBSP</name>
<sequence length="80" mass="8886">MKYLGYQYSKSRITSTTDVKNLNLSTEASIVVNKERFGTEALPVAWRSISLQATSPRPSGPNYLNSRCKKAPSFLTRTAS</sequence>
<dbReference type="Proteomes" id="UP000244080">
    <property type="component" value="Unassembled WGS sequence"/>
</dbReference>
<reference evidence="1 2" key="1">
    <citation type="submission" date="2017-11" db="EMBL/GenBank/DDBJ databases">
        <title>Population delineation of vibrios coincides with oyster pathogenicity.</title>
        <authorList>
            <person name="Bruto M."/>
            <person name="Labreuche Y."/>
            <person name="James A."/>
            <person name="Piel D."/>
            <person name="Chenivesse S."/>
            <person name="Petton B."/>
            <person name="Polz M.F."/>
            <person name="Le Roux F."/>
        </authorList>
    </citation>
    <scope>NUCLEOTIDE SEQUENCE [LARGE SCALE GENOMIC DNA]</scope>
    <source>
        <strain evidence="1 2">1F_55</strain>
    </source>
</reference>
<comment type="caution">
    <text evidence="1">The sequence shown here is derived from an EMBL/GenBank/DDBJ whole genome shotgun (WGS) entry which is preliminary data.</text>
</comment>